<evidence type="ECO:0000313" key="1">
    <source>
        <dbReference type="EMBL" id="MBW82161.1"/>
    </source>
</evidence>
<sequence length="22" mass="2538">MCTNYYVGKLELSLLSLEPIHN</sequence>
<organism evidence="1">
    <name type="scientific">Rhizophora mucronata</name>
    <name type="common">Asiatic mangrove</name>
    <dbReference type="NCBI Taxonomy" id="61149"/>
    <lineage>
        <taxon>Eukaryota</taxon>
        <taxon>Viridiplantae</taxon>
        <taxon>Streptophyta</taxon>
        <taxon>Embryophyta</taxon>
        <taxon>Tracheophyta</taxon>
        <taxon>Spermatophyta</taxon>
        <taxon>Magnoliopsida</taxon>
        <taxon>eudicotyledons</taxon>
        <taxon>Gunneridae</taxon>
        <taxon>Pentapetalae</taxon>
        <taxon>rosids</taxon>
        <taxon>fabids</taxon>
        <taxon>Malpighiales</taxon>
        <taxon>Rhizophoraceae</taxon>
        <taxon>Rhizophora</taxon>
    </lineage>
</organism>
<dbReference type="EMBL" id="GGEC01001678">
    <property type="protein sequence ID" value="MBW82161.1"/>
    <property type="molecule type" value="Transcribed_RNA"/>
</dbReference>
<accession>A0A2P2ILR8</accession>
<protein>
    <submittedName>
        <fullName evidence="1">Uncharacterized protein</fullName>
    </submittedName>
</protein>
<reference evidence="1" key="1">
    <citation type="submission" date="2018-02" db="EMBL/GenBank/DDBJ databases">
        <title>Rhizophora mucronata_Transcriptome.</title>
        <authorList>
            <person name="Meera S.P."/>
            <person name="Sreeshan A."/>
            <person name="Augustine A."/>
        </authorList>
    </citation>
    <scope>NUCLEOTIDE SEQUENCE</scope>
    <source>
        <tissue evidence="1">Leaf</tissue>
    </source>
</reference>
<proteinExistence type="predicted"/>
<dbReference type="AlphaFoldDB" id="A0A2P2ILR8"/>
<name>A0A2P2ILR8_RHIMU</name>